<dbReference type="PATRIC" id="fig|217031.6.peg.3451"/>
<dbReference type="RefSeq" id="WP_057984853.1">
    <property type="nucleotide sequence ID" value="NZ_JAGGKH010000036.1"/>
</dbReference>
<gene>
    <name evidence="1" type="ORF">ABB05_15980</name>
</gene>
<dbReference type="AlphaFoldDB" id="A0A177ZKT5"/>
<dbReference type="InterPro" id="IPR021617">
    <property type="entry name" value="DUF3231"/>
</dbReference>
<evidence type="ECO:0000313" key="1">
    <source>
        <dbReference type="EMBL" id="OAK68562.1"/>
    </source>
</evidence>
<dbReference type="STRING" id="217031.ABB05_15980"/>
<sequence>MEPIKPTKIKTRKSNERIDEPLTAAEMGKLWVTYTGNTMANCVLEYFLQHVEDSEIKKILANALTLSQSLVSTIKNIFEEENFPLPIGFSKEDVNLGAPRLFSDEFYLHYLKYTSKAGLSIYSIAIPLMIRKDIKDFFIHTLDSTVQLITQINEVANQKGFYVKPPVLPIPKKVDFVKKQNYLRGFFGPIRPAHSLEVAHLFDNIENNVTSKALLLAFSQVAKTDKVKKFLLRGKELTNKHIEACSKHLHKSNLPSPPLLDNLVSESTFSPFSDKLMLWHKIDMFSMKIRSYANGGSLNGRRDIGAMYGKLLMDVTLFVEDGANIMIDHGWMEQPPEAINRNELAQSKRNHE</sequence>
<protein>
    <recommendedName>
        <fullName evidence="3">DUF3231 family protein</fullName>
    </recommendedName>
</protein>
<accession>A0A177ZKT5</accession>
<dbReference type="Gene3D" id="1.20.1260.10">
    <property type="match status" value="2"/>
</dbReference>
<dbReference type="Proteomes" id="UP000077881">
    <property type="component" value="Unassembled WGS sequence"/>
</dbReference>
<dbReference type="OrthoDB" id="1675670at2"/>
<organism evidence="1 2">
    <name type="scientific">Lederbergia galactosidilytica</name>
    <dbReference type="NCBI Taxonomy" id="217031"/>
    <lineage>
        <taxon>Bacteria</taxon>
        <taxon>Bacillati</taxon>
        <taxon>Bacillota</taxon>
        <taxon>Bacilli</taxon>
        <taxon>Bacillales</taxon>
        <taxon>Bacillaceae</taxon>
        <taxon>Lederbergia</taxon>
    </lineage>
</organism>
<dbReference type="Pfam" id="PF11553">
    <property type="entry name" value="DUF3231"/>
    <property type="match status" value="2"/>
</dbReference>
<proteinExistence type="predicted"/>
<reference evidence="1 2" key="1">
    <citation type="submission" date="2015-05" db="EMBL/GenBank/DDBJ databases">
        <title>Comparison of genome.</title>
        <authorList>
            <person name="Zheng Z."/>
            <person name="Sun M."/>
        </authorList>
    </citation>
    <scope>NUCLEOTIDE SEQUENCE [LARGE SCALE GENOMIC DNA]</scope>
    <source>
        <strain evidence="1 2">G25-74</strain>
    </source>
</reference>
<keyword evidence="2" id="KW-1185">Reference proteome</keyword>
<dbReference type="InterPro" id="IPR012347">
    <property type="entry name" value="Ferritin-like"/>
</dbReference>
<evidence type="ECO:0008006" key="3">
    <source>
        <dbReference type="Google" id="ProtNLM"/>
    </source>
</evidence>
<name>A0A177ZKT5_9BACI</name>
<comment type="caution">
    <text evidence="1">The sequence shown here is derived from an EMBL/GenBank/DDBJ whole genome shotgun (WGS) entry which is preliminary data.</text>
</comment>
<dbReference type="EMBL" id="LDJR01000056">
    <property type="protein sequence ID" value="OAK68562.1"/>
    <property type="molecule type" value="Genomic_DNA"/>
</dbReference>
<evidence type="ECO:0000313" key="2">
    <source>
        <dbReference type="Proteomes" id="UP000077881"/>
    </source>
</evidence>